<dbReference type="SMART" id="SM00028">
    <property type="entry name" value="TPR"/>
    <property type="match status" value="3"/>
</dbReference>
<dbReference type="OrthoDB" id="113763at2"/>
<feature type="chain" id="PRO_5018546304" evidence="1">
    <location>
        <begin position="23"/>
        <end position="322"/>
    </location>
</feature>
<keyword evidence="1" id="KW-0732">Signal</keyword>
<evidence type="ECO:0000256" key="1">
    <source>
        <dbReference type="SAM" id="SignalP"/>
    </source>
</evidence>
<proteinExistence type="predicted"/>
<protein>
    <submittedName>
        <fullName evidence="2">Tetratricopeptide repeat protein</fullName>
    </submittedName>
</protein>
<organism evidence="2 3">
    <name type="scientific">Edaphobacter aggregans</name>
    <dbReference type="NCBI Taxonomy" id="570835"/>
    <lineage>
        <taxon>Bacteria</taxon>
        <taxon>Pseudomonadati</taxon>
        <taxon>Acidobacteriota</taxon>
        <taxon>Terriglobia</taxon>
        <taxon>Terriglobales</taxon>
        <taxon>Acidobacteriaceae</taxon>
        <taxon>Edaphobacter</taxon>
    </lineage>
</organism>
<accession>A0A3R9Q8U9</accession>
<dbReference type="Pfam" id="PF13424">
    <property type="entry name" value="TPR_12"/>
    <property type="match status" value="2"/>
</dbReference>
<keyword evidence="3" id="KW-1185">Reference proteome</keyword>
<name>A0A3R9Q8U9_9BACT</name>
<comment type="caution">
    <text evidence="2">The sequence shown here is derived from an EMBL/GenBank/DDBJ whole genome shotgun (WGS) entry which is preliminary data.</text>
</comment>
<dbReference type="Pfam" id="PF13181">
    <property type="entry name" value="TPR_8"/>
    <property type="match status" value="1"/>
</dbReference>
<feature type="signal peptide" evidence="1">
    <location>
        <begin position="1"/>
        <end position="22"/>
    </location>
</feature>
<evidence type="ECO:0000313" key="2">
    <source>
        <dbReference type="EMBL" id="RSL15399.1"/>
    </source>
</evidence>
<dbReference type="InterPro" id="IPR011990">
    <property type="entry name" value="TPR-like_helical_dom_sf"/>
</dbReference>
<dbReference type="EMBL" id="RSDW01000001">
    <property type="protein sequence ID" value="RSL15399.1"/>
    <property type="molecule type" value="Genomic_DNA"/>
</dbReference>
<dbReference type="SUPFAM" id="SSF48452">
    <property type="entry name" value="TPR-like"/>
    <property type="match status" value="1"/>
</dbReference>
<evidence type="ECO:0000313" key="3">
    <source>
        <dbReference type="Proteomes" id="UP000269669"/>
    </source>
</evidence>
<dbReference type="Proteomes" id="UP000269669">
    <property type="component" value="Unassembled WGS sequence"/>
</dbReference>
<dbReference type="AlphaFoldDB" id="A0A3R9Q8U9"/>
<reference evidence="2 3" key="1">
    <citation type="submission" date="2018-12" db="EMBL/GenBank/DDBJ databases">
        <title>Sequencing of bacterial isolates from soil warming experiment in Harvard Forest, Massachusetts, USA.</title>
        <authorList>
            <person name="Deangelis K."/>
        </authorList>
    </citation>
    <scope>NUCLEOTIDE SEQUENCE [LARGE SCALE GENOMIC DNA]</scope>
    <source>
        <strain evidence="2 3">EB153</strain>
    </source>
</reference>
<dbReference type="Gene3D" id="1.25.40.10">
    <property type="entry name" value="Tetratricopeptide repeat domain"/>
    <property type="match status" value="2"/>
</dbReference>
<dbReference type="InterPro" id="IPR019734">
    <property type="entry name" value="TPR_rpt"/>
</dbReference>
<dbReference type="PANTHER" id="PTHR10098">
    <property type="entry name" value="RAPSYN-RELATED"/>
    <property type="match status" value="1"/>
</dbReference>
<gene>
    <name evidence="2" type="ORF">EDE15_0885</name>
</gene>
<sequence>MRIPYCLLTPTLLIALATTSFAQRSSLSELSQAQSLNEQGQTRAAIAILEPLLQPESHMLDPANTGIAWNLLGSAYRSFDEYDKARRCYETASQILSAVPNEQSEYASALNNLGAIEEFKGQFNSSKTLRIKAKRLYESVGDHAGVAVASSNLAQLAFHQNDLPTARKNMAEAFREAQLTNQITDNNLAAMYTVKSALSYMEKDFHAAIAADQHAIDIWTRVHGPEFYQLGLAYRLRGQASSQLGDSQQAISDLQHALKLLEGIPGKNSQTYLMTELIYARMLRDAGSTQEAEFLEKKAQTALTTVRIQQCGGCTISAESFR</sequence>